<dbReference type="SUPFAM" id="SSF63446">
    <property type="entry name" value="Type I dockerin domain"/>
    <property type="match status" value="1"/>
</dbReference>
<name>A0A0L6JTN0_9FIRM</name>
<dbReference type="PROSITE" id="PS00018">
    <property type="entry name" value="EF_HAND_1"/>
    <property type="match status" value="2"/>
</dbReference>
<dbReference type="PANTHER" id="PTHR45661">
    <property type="entry name" value="SURFACE ANTIGEN"/>
    <property type="match status" value="1"/>
</dbReference>
<dbReference type="Pfam" id="PF13306">
    <property type="entry name" value="LRR_5"/>
    <property type="match status" value="3"/>
</dbReference>
<dbReference type="PANTHER" id="PTHR45661:SF3">
    <property type="entry name" value="IG-LIKE DOMAIN-CONTAINING PROTEIN"/>
    <property type="match status" value="1"/>
</dbReference>
<gene>
    <name evidence="3" type="ORF">Bccel_4452</name>
</gene>
<dbReference type="PROSITE" id="PS51766">
    <property type="entry name" value="DOCKERIN"/>
    <property type="match status" value="1"/>
</dbReference>
<dbReference type="InterPro" id="IPR018247">
    <property type="entry name" value="EF_Hand_1_Ca_BS"/>
</dbReference>
<dbReference type="STRING" id="398512.Bccel_4452"/>
<dbReference type="Gene3D" id="1.10.1330.10">
    <property type="entry name" value="Dockerin domain"/>
    <property type="match status" value="1"/>
</dbReference>
<dbReference type="SUPFAM" id="SSF52058">
    <property type="entry name" value="L domain-like"/>
    <property type="match status" value="3"/>
</dbReference>
<dbReference type="InterPro" id="IPR026906">
    <property type="entry name" value="LRR_5"/>
</dbReference>
<reference evidence="4" key="1">
    <citation type="submission" date="2015-07" db="EMBL/GenBank/DDBJ databases">
        <title>Near-Complete Genome Sequence of the Cellulolytic Bacterium Bacteroides (Pseudobacteroides) cellulosolvens ATCC 35603.</title>
        <authorList>
            <person name="Dassa B."/>
            <person name="Utturkar S.M."/>
            <person name="Klingeman D.M."/>
            <person name="Hurt R.A."/>
            <person name="Keller M."/>
            <person name="Xu J."/>
            <person name="Reddy Y.H.K."/>
            <person name="Borovok I."/>
            <person name="Grinberg I.R."/>
            <person name="Lamed R."/>
            <person name="Zhivin O."/>
            <person name="Bayer E.A."/>
            <person name="Brown S.D."/>
        </authorList>
    </citation>
    <scope>NUCLEOTIDE SEQUENCE [LARGE SCALE GENOMIC DNA]</scope>
    <source>
        <strain evidence="4">DSM 2933</strain>
    </source>
</reference>
<dbReference type="Proteomes" id="UP000036923">
    <property type="component" value="Unassembled WGS sequence"/>
</dbReference>
<comment type="caution">
    <text evidence="3">The sequence shown here is derived from an EMBL/GenBank/DDBJ whole genome shotgun (WGS) entry which is preliminary data.</text>
</comment>
<dbReference type="Pfam" id="PF00404">
    <property type="entry name" value="Dockerin_1"/>
    <property type="match status" value="1"/>
</dbReference>
<feature type="transmembrane region" description="Helical" evidence="1">
    <location>
        <begin position="7"/>
        <end position="25"/>
    </location>
</feature>
<dbReference type="PATRIC" id="fig|398512.5.peg.4662"/>
<protein>
    <submittedName>
        <fullName evidence="3">Leucine rich repeat 5</fullName>
    </submittedName>
</protein>
<accession>A0A0L6JTN0</accession>
<dbReference type="AlphaFoldDB" id="A0A0L6JTN0"/>
<keyword evidence="4" id="KW-1185">Reference proteome</keyword>
<dbReference type="GO" id="GO:0000272">
    <property type="term" value="P:polysaccharide catabolic process"/>
    <property type="evidence" value="ECO:0007669"/>
    <property type="project" value="InterPro"/>
</dbReference>
<keyword evidence="1" id="KW-0472">Membrane</keyword>
<dbReference type="EMBL" id="LGTC01000001">
    <property type="protein sequence ID" value="KNY29178.1"/>
    <property type="molecule type" value="Genomic_DNA"/>
</dbReference>
<dbReference type="RefSeq" id="WP_036944865.1">
    <property type="nucleotide sequence ID" value="NZ_JQKC01000037.1"/>
</dbReference>
<evidence type="ECO:0000313" key="3">
    <source>
        <dbReference type="EMBL" id="KNY29178.1"/>
    </source>
</evidence>
<dbReference type="PROSITE" id="PS00448">
    <property type="entry name" value="CLOS_CELLULOSOME_RPT"/>
    <property type="match status" value="1"/>
</dbReference>
<sequence>MKAKKTFIYAIVISIITIFFVQFYVTCNASTEVDPEIFLADVNGNGIVNMTDVIVVAVSFNSSIGDPLYSERLDLDKSGTINMGDLIIVAKYFNQNVPIPTPTVSPYADYDFDSATGTILKYKGPDGDVIIPDMINEVKVTSIGKKAFYEREHITSIKIPDSVNSIGACAFLGCDSIKSIEIPDSVTSIDGSAFALCFNLTSIKLSKNLTYLGSLAFETCSNLTSIEIPYGIKSIESSTFYRCFSLTNITIPDSVTSIGKNSFAECKKLRNISMPKSVEFIDTNAFIDCINLSCVTFPGNQPTNLGENVFANAPEYFRIIVSPTATGFGKPDPYNNEKYWSWSPVNNDTYKVVVGNSDSEYDFDPSTGTIYGYMGSNVNISIPNKIDGVSVNTIGDAAFFESPNILSVSIPGSATTIKQGAFASCPNLNTVTIPNSVISIGDAAFSNCPFIKNINLPDSLQSIGAAAFMECGLTDITIPANLKKIGDTAFSRCPLSNALFMGNEPTFNVSSVFYGVKEDFKITVLPTTTGFGKPEPYNNENYWEWNPYGNLRYRVFILETSIVEEGNFVFGTKTGTIIKYNGSGGGDVVIPDKINDVSVTSIGDYAFYRNDLSNIQIPQSVTNIHYSAFYGCISLEKVELPQSLKILGKRSFERCSDMREITIPDSLTYIDDSVFSRCRELKIITIPKSVTRIGNNSYEECSFGNLIIPEGVTSIGSNAFHECNMTSITLPNSLTYIGSGAFSECSLSGIRLPESIKSIGDHAFSDCSKLTGINLPDNLESIGNNAFSDCYKLTDISLPESLSFIGNYAFSNCNGLTSITIPKNVDRIWTKAFSNCNELSNAIFLGDQPADFSVNVFEGTKEDFKITVMPTAKGFGKPEPYNNELSWIWGLYPPYKYTVVVADKEL</sequence>
<dbReference type="InterPro" id="IPR016134">
    <property type="entry name" value="Dockerin_dom"/>
</dbReference>
<evidence type="ECO:0000259" key="2">
    <source>
        <dbReference type="PROSITE" id="PS51766"/>
    </source>
</evidence>
<dbReference type="InterPro" id="IPR032675">
    <property type="entry name" value="LRR_dom_sf"/>
</dbReference>
<dbReference type="eggNOG" id="COG5492">
    <property type="taxonomic scope" value="Bacteria"/>
</dbReference>
<keyword evidence="1" id="KW-1133">Transmembrane helix</keyword>
<dbReference type="InterPro" id="IPR002105">
    <property type="entry name" value="Dockerin_1_rpt"/>
</dbReference>
<evidence type="ECO:0000256" key="1">
    <source>
        <dbReference type="SAM" id="Phobius"/>
    </source>
</evidence>
<feature type="domain" description="Dockerin" evidence="2">
    <location>
        <begin position="35"/>
        <end position="99"/>
    </location>
</feature>
<proteinExistence type="predicted"/>
<dbReference type="InterPro" id="IPR036439">
    <property type="entry name" value="Dockerin_dom_sf"/>
</dbReference>
<dbReference type="GO" id="GO:0004553">
    <property type="term" value="F:hydrolase activity, hydrolyzing O-glycosyl compounds"/>
    <property type="evidence" value="ECO:0007669"/>
    <property type="project" value="InterPro"/>
</dbReference>
<dbReference type="OrthoDB" id="1195357at2"/>
<dbReference type="CDD" id="cd14254">
    <property type="entry name" value="Dockerin_II"/>
    <property type="match status" value="1"/>
</dbReference>
<dbReference type="InterPro" id="IPR053139">
    <property type="entry name" value="Surface_bspA-like"/>
</dbReference>
<organism evidence="3 4">
    <name type="scientific">Pseudobacteroides cellulosolvens ATCC 35603 = DSM 2933</name>
    <dbReference type="NCBI Taxonomy" id="398512"/>
    <lineage>
        <taxon>Bacteria</taxon>
        <taxon>Bacillati</taxon>
        <taxon>Bacillota</taxon>
        <taxon>Clostridia</taxon>
        <taxon>Eubacteriales</taxon>
        <taxon>Oscillospiraceae</taxon>
        <taxon>Pseudobacteroides</taxon>
    </lineage>
</organism>
<dbReference type="Gene3D" id="3.80.10.10">
    <property type="entry name" value="Ribonuclease Inhibitor"/>
    <property type="match status" value="5"/>
</dbReference>
<keyword evidence="1" id="KW-0812">Transmembrane</keyword>
<evidence type="ECO:0000313" key="4">
    <source>
        <dbReference type="Proteomes" id="UP000036923"/>
    </source>
</evidence>